<name>A0A4W5MEV1_9TELE</name>
<keyword evidence="10" id="KW-0460">Magnesium</keyword>
<dbReference type="SMART" id="SM00044">
    <property type="entry name" value="CYCc"/>
    <property type="match status" value="2"/>
</dbReference>
<reference evidence="19" key="1">
    <citation type="submission" date="2018-06" db="EMBL/GenBank/DDBJ databases">
        <title>Genome assembly of Danube salmon.</title>
        <authorList>
            <person name="Macqueen D.J."/>
            <person name="Gundappa M.K."/>
        </authorList>
    </citation>
    <scope>NUCLEOTIDE SEQUENCE [LARGE SCALE GENOMIC DNA]</scope>
</reference>
<dbReference type="GeneTree" id="ENSGT00940000156424"/>
<keyword evidence="11 16" id="KW-1133">Transmembrane helix</keyword>
<keyword evidence="7" id="KW-0479">Metal-binding</keyword>
<feature type="transmembrane region" description="Helical" evidence="16">
    <location>
        <begin position="89"/>
        <end position="110"/>
    </location>
</feature>
<proteinExistence type="inferred from homology"/>
<evidence type="ECO:0000313" key="18">
    <source>
        <dbReference type="Ensembl" id="ENSHHUP00000036289.1"/>
    </source>
</evidence>
<reference evidence="18" key="2">
    <citation type="submission" date="2025-08" db="UniProtKB">
        <authorList>
            <consortium name="Ensembl"/>
        </authorList>
    </citation>
    <scope>IDENTIFICATION</scope>
</reference>
<dbReference type="PANTHER" id="PTHR45627">
    <property type="entry name" value="ADENYLATE CYCLASE TYPE 1"/>
    <property type="match status" value="1"/>
</dbReference>
<dbReference type="GO" id="GO:0007193">
    <property type="term" value="P:adenylate cyclase-inhibiting G protein-coupled receptor signaling pathway"/>
    <property type="evidence" value="ECO:0007669"/>
    <property type="project" value="TreeGrafter"/>
</dbReference>
<evidence type="ECO:0000256" key="11">
    <source>
        <dbReference type="ARBA" id="ARBA00022989"/>
    </source>
</evidence>
<dbReference type="GO" id="GO:0046872">
    <property type="term" value="F:metal ion binding"/>
    <property type="evidence" value="ECO:0007669"/>
    <property type="project" value="UniProtKB-KW"/>
</dbReference>
<dbReference type="Ensembl" id="ENSHHUT00000037735.1">
    <property type="protein sequence ID" value="ENSHHUP00000036289.1"/>
    <property type="gene ID" value="ENSHHUG00000022769.1"/>
</dbReference>
<evidence type="ECO:0000259" key="17">
    <source>
        <dbReference type="PROSITE" id="PS50125"/>
    </source>
</evidence>
<dbReference type="PANTHER" id="PTHR45627:SF6">
    <property type="entry name" value="ADENYLATE CYCLASE TYPE 2"/>
    <property type="match status" value="1"/>
</dbReference>
<dbReference type="FunFam" id="3.30.70.1230:FF:000010">
    <property type="entry name" value="Adenylate cyclase 2"/>
    <property type="match status" value="1"/>
</dbReference>
<reference evidence="18" key="3">
    <citation type="submission" date="2025-09" db="UniProtKB">
        <authorList>
            <consortium name="Ensembl"/>
        </authorList>
    </citation>
    <scope>IDENTIFICATION</scope>
</reference>
<accession>A0A4W5MEV1</accession>
<comment type="similarity">
    <text evidence="15">Belongs to the adenylyl cyclase class-4/guanylyl cyclase family.</text>
</comment>
<keyword evidence="12" id="KW-0115">cAMP biosynthesis</keyword>
<dbReference type="Gene3D" id="3.30.70.1230">
    <property type="entry name" value="Nucleotide cyclase"/>
    <property type="match status" value="2"/>
</dbReference>
<evidence type="ECO:0000256" key="6">
    <source>
        <dbReference type="ARBA" id="ARBA00022692"/>
    </source>
</evidence>
<evidence type="ECO:0000256" key="8">
    <source>
        <dbReference type="ARBA" id="ARBA00022741"/>
    </source>
</evidence>
<dbReference type="InterPro" id="IPR029787">
    <property type="entry name" value="Nucleotide_cyclase"/>
</dbReference>
<dbReference type="Pfam" id="PF16214">
    <property type="entry name" value="AC_N"/>
    <property type="match status" value="1"/>
</dbReference>
<dbReference type="InterPro" id="IPR032628">
    <property type="entry name" value="AC_N"/>
</dbReference>
<comment type="cofactor">
    <cofactor evidence="3">
        <name>Mg(2+)</name>
        <dbReference type="ChEBI" id="CHEBI:18420"/>
    </cofactor>
</comment>
<dbReference type="GO" id="GO:0005524">
    <property type="term" value="F:ATP binding"/>
    <property type="evidence" value="ECO:0007669"/>
    <property type="project" value="UniProtKB-KW"/>
</dbReference>
<evidence type="ECO:0000256" key="13">
    <source>
        <dbReference type="ARBA" id="ARBA00023136"/>
    </source>
</evidence>
<keyword evidence="14 15" id="KW-0456">Lyase</keyword>
<evidence type="ECO:0000256" key="15">
    <source>
        <dbReference type="RuleBase" id="RU000405"/>
    </source>
</evidence>
<keyword evidence="9" id="KW-0067">ATP-binding</keyword>
<dbReference type="PROSITE" id="PS00452">
    <property type="entry name" value="GUANYLATE_CYCLASE_1"/>
    <property type="match status" value="2"/>
</dbReference>
<sequence length="712" mass="80827">MEDHLAFLITVPTTLFLFLSIFILVCIESVFNRMLRLFSLLIWACLVAMGYLFMFSGGILCPWDQVSFFLFIVFVVYTMLPFSMRGAVIASIITCLSHTITLSVCLASTAEAFEPLVWQILANIIIFTCGNLAGAYHKHLMDLALRQTYQDTCNCIKSPIKLEFEKHQQERLLLSLLPAHIARVMKAEIIQRLQGPRDRDFGRAEGTNNFHNLYVQRHTNVSILYADIVGFTKLAGDCSPGELVHMLNELFGKFDQIAKENECMRIKILGDCYYCVSGLPESLPHHAGNCVKMGLDMCEAIKKVRDATGVDINMRVGVHSGNVLCGVIGLQKWQYDVWSHDVTLANHMEAGGVPGRVHISSVTLEHLKGSYKVEPGEGQSRDFYLKEHEVITYLVINPKRRSPHLCTRSRSTLDGGKMRASVRMTRYLESWGAAKPFANLHHRDSMTTDNGKINTTVSTHTHTHTHTHKHIETHTCNEYYCRLDFLWRDKFKRECEEIETMENLNRVLLENVLPAHVAEHFLGRNWKNEDLYHQSYESVCVMFASIPDFKEFYTESDVNKEGLECLRLLNEIIADFDEVSYSEHDRQYMHIGTMMEFAFALVGKLDVINKHSFNDFRLRVGINHGPVIAGVIGAQKPQYDIWGNSVNVASRMESTGVLGKIQVTEETSRILATLGYMCSCRGIINVKGKGELKTFFVHTEMTRSLSQGTVIP</sequence>
<feature type="domain" description="Guanylate cyclase" evidence="17">
    <location>
        <begin position="222"/>
        <end position="349"/>
    </location>
</feature>
<comment type="subcellular location">
    <subcellularLocation>
        <location evidence="4">Membrane</location>
        <topology evidence="4">Multi-pass membrane protein</topology>
    </subcellularLocation>
</comment>
<evidence type="ECO:0000256" key="7">
    <source>
        <dbReference type="ARBA" id="ARBA00022723"/>
    </source>
</evidence>
<dbReference type="Pfam" id="PF06327">
    <property type="entry name" value="Adcy_cons_dom"/>
    <property type="match status" value="1"/>
</dbReference>
<dbReference type="Pfam" id="PF00211">
    <property type="entry name" value="Guanylate_cyc"/>
    <property type="match status" value="3"/>
</dbReference>
<dbReference type="SUPFAM" id="SSF55073">
    <property type="entry name" value="Nucleotide cyclase"/>
    <property type="match status" value="2"/>
</dbReference>
<evidence type="ECO:0000313" key="19">
    <source>
        <dbReference type="Proteomes" id="UP000314982"/>
    </source>
</evidence>
<dbReference type="InterPro" id="IPR001054">
    <property type="entry name" value="A/G_cyclase"/>
</dbReference>
<evidence type="ECO:0000256" key="5">
    <source>
        <dbReference type="ARBA" id="ARBA00012201"/>
    </source>
</evidence>
<comment type="catalytic activity">
    <reaction evidence="1">
        <text>ATP = 3',5'-cyclic AMP + diphosphate</text>
        <dbReference type="Rhea" id="RHEA:15389"/>
        <dbReference type="ChEBI" id="CHEBI:30616"/>
        <dbReference type="ChEBI" id="CHEBI:33019"/>
        <dbReference type="ChEBI" id="CHEBI:58165"/>
        <dbReference type="EC" id="4.6.1.1"/>
    </reaction>
</comment>
<evidence type="ECO:0000256" key="16">
    <source>
        <dbReference type="SAM" id="Phobius"/>
    </source>
</evidence>
<comment type="cofactor">
    <cofactor evidence="2">
        <name>Mn(2+)</name>
        <dbReference type="ChEBI" id="CHEBI:29035"/>
    </cofactor>
</comment>
<evidence type="ECO:0000256" key="14">
    <source>
        <dbReference type="ARBA" id="ARBA00023239"/>
    </source>
</evidence>
<protein>
    <recommendedName>
        <fullName evidence="5">adenylate cyclase</fullName>
        <ecNumber evidence="5">4.6.1.1</ecNumber>
    </recommendedName>
</protein>
<evidence type="ECO:0000256" key="1">
    <source>
        <dbReference type="ARBA" id="ARBA00001593"/>
    </source>
</evidence>
<keyword evidence="8" id="KW-0547">Nucleotide-binding</keyword>
<dbReference type="CDD" id="cd07302">
    <property type="entry name" value="CHD"/>
    <property type="match status" value="2"/>
</dbReference>
<evidence type="ECO:0000256" key="12">
    <source>
        <dbReference type="ARBA" id="ARBA00022998"/>
    </source>
</evidence>
<dbReference type="PROSITE" id="PS50125">
    <property type="entry name" value="GUANYLATE_CYCLASE_2"/>
    <property type="match status" value="2"/>
</dbReference>
<keyword evidence="6 16" id="KW-0812">Transmembrane</keyword>
<keyword evidence="19" id="KW-1185">Reference proteome</keyword>
<evidence type="ECO:0000256" key="10">
    <source>
        <dbReference type="ARBA" id="ARBA00022842"/>
    </source>
</evidence>
<dbReference type="GO" id="GO:0004016">
    <property type="term" value="F:adenylate cyclase activity"/>
    <property type="evidence" value="ECO:0007669"/>
    <property type="project" value="UniProtKB-EC"/>
</dbReference>
<evidence type="ECO:0000256" key="9">
    <source>
        <dbReference type="ARBA" id="ARBA00022840"/>
    </source>
</evidence>
<dbReference type="EC" id="4.6.1.1" evidence="5"/>
<feature type="transmembrane region" description="Helical" evidence="16">
    <location>
        <begin position="6"/>
        <end position="25"/>
    </location>
</feature>
<dbReference type="GO" id="GO:0035556">
    <property type="term" value="P:intracellular signal transduction"/>
    <property type="evidence" value="ECO:0007669"/>
    <property type="project" value="InterPro"/>
</dbReference>
<dbReference type="GO" id="GO:0007189">
    <property type="term" value="P:adenylate cyclase-activating G protein-coupled receptor signaling pathway"/>
    <property type="evidence" value="ECO:0007669"/>
    <property type="project" value="TreeGrafter"/>
</dbReference>
<dbReference type="AlphaFoldDB" id="A0A4W5MEV1"/>
<evidence type="ECO:0000256" key="3">
    <source>
        <dbReference type="ARBA" id="ARBA00001946"/>
    </source>
</evidence>
<dbReference type="InterPro" id="IPR009398">
    <property type="entry name" value="Adcy_conserved_dom"/>
</dbReference>
<feature type="transmembrane region" description="Helical" evidence="16">
    <location>
        <begin position="37"/>
        <end position="60"/>
    </location>
</feature>
<organism evidence="18 19">
    <name type="scientific">Hucho hucho</name>
    <name type="common">huchen</name>
    <dbReference type="NCBI Taxonomy" id="62062"/>
    <lineage>
        <taxon>Eukaryota</taxon>
        <taxon>Metazoa</taxon>
        <taxon>Chordata</taxon>
        <taxon>Craniata</taxon>
        <taxon>Vertebrata</taxon>
        <taxon>Euteleostomi</taxon>
        <taxon>Actinopterygii</taxon>
        <taxon>Neopterygii</taxon>
        <taxon>Teleostei</taxon>
        <taxon>Protacanthopterygii</taxon>
        <taxon>Salmoniformes</taxon>
        <taxon>Salmonidae</taxon>
        <taxon>Salmoninae</taxon>
        <taxon>Hucho</taxon>
    </lineage>
</organism>
<evidence type="ECO:0000256" key="4">
    <source>
        <dbReference type="ARBA" id="ARBA00004141"/>
    </source>
</evidence>
<dbReference type="GO" id="GO:0005886">
    <property type="term" value="C:plasma membrane"/>
    <property type="evidence" value="ECO:0007669"/>
    <property type="project" value="InterPro"/>
</dbReference>
<dbReference type="InterPro" id="IPR018297">
    <property type="entry name" value="A/G_cyclase_CS"/>
</dbReference>
<evidence type="ECO:0000256" key="2">
    <source>
        <dbReference type="ARBA" id="ARBA00001936"/>
    </source>
</evidence>
<dbReference type="Proteomes" id="UP000314982">
    <property type="component" value="Unassembled WGS sequence"/>
</dbReference>
<feature type="domain" description="Guanylate cyclase" evidence="17">
    <location>
        <begin position="540"/>
        <end position="653"/>
    </location>
</feature>
<dbReference type="GO" id="GO:0006171">
    <property type="term" value="P:cAMP biosynthetic process"/>
    <property type="evidence" value="ECO:0007669"/>
    <property type="project" value="UniProtKB-KW"/>
</dbReference>
<keyword evidence="13 16" id="KW-0472">Membrane</keyword>
<feature type="transmembrane region" description="Helical" evidence="16">
    <location>
        <begin position="116"/>
        <end position="136"/>
    </location>
</feature>
<feature type="transmembrane region" description="Helical" evidence="16">
    <location>
        <begin position="66"/>
        <end position="82"/>
    </location>
</feature>